<name>A0ABR4ER01_9PEZI</name>
<evidence type="ECO:0000256" key="1">
    <source>
        <dbReference type="ARBA" id="ARBA00023002"/>
    </source>
</evidence>
<dbReference type="Gene3D" id="3.40.50.720">
    <property type="entry name" value="NAD(P)-binding Rossmann-like Domain"/>
    <property type="match status" value="1"/>
</dbReference>
<evidence type="ECO:0000313" key="3">
    <source>
        <dbReference type="Proteomes" id="UP001600888"/>
    </source>
</evidence>
<keyword evidence="3" id="KW-1185">Reference proteome</keyword>
<dbReference type="Proteomes" id="UP001600888">
    <property type="component" value="Unassembled WGS sequence"/>
</dbReference>
<organism evidence="2 3">
    <name type="scientific">Diaporthe vaccinii</name>
    <dbReference type="NCBI Taxonomy" id="105482"/>
    <lineage>
        <taxon>Eukaryota</taxon>
        <taxon>Fungi</taxon>
        <taxon>Dikarya</taxon>
        <taxon>Ascomycota</taxon>
        <taxon>Pezizomycotina</taxon>
        <taxon>Sordariomycetes</taxon>
        <taxon>Sordariomycetidae</taxon>
        <taxon>Diaporthales</taxon>
        <taxon>Diaporthaceae</taxon>
        <taxon>Diaporthe</taxon>
        <taxon>Diaporthe eres species complex</taxon>
    </lineage>
</organism>
<protein>
    <submittedName>
        <fullName evidence="2">Uncharacterized protein</fullName>
    </submittedName>
</protein>
<dbReference type="PANTHER" id="PTHR43157:SF31">
    <property type="entry name" value="PHOSPHATIDYLINOSITOL-GLYCAN BIOSYNTHESIS CLASS F PROTEIN"/>
    <property type="match status" value="1"/>
</dbReference>
<dbReference type="PANTHER" id="PTHR43157">
    <property type="entry name" value="PHOSPHATIDYLINOSITOL-GLYCAN BIOSYNTHESIS CLASS F PROTEIN-RELATED"/>
    <property type="match status" value="1"/>
</dbReference>
<sequence>MGGQLGSLYRQLAFHPKPVPDKIRVDGRTALVTGAGTIGSLGHEAAKEMAAHGLSPRPRRPLFAVRGTIVTSEVHFWTKFEEQKAPNILDRMDDPDSFKQNSMDRYNASKLLKLLWLRELNARTDGSVIINGVNPGLCASSLHRSHSGVAVFNKLFAWSSQEGGHALADATMQHTERGAYISEQVIKQPSPFDLSPDGYSTQKKLWRETLEILQSVVPGMNLKERLAGDK</sequence>
<accession>A0ABR4ER01</accession>
<evidence type="ECO:0000313" key="2">
    <source>
        <dbReference type="EMBL" id="KAL2284872.1"/>
    </source>
</evidence>
<comment type="caution">
    <text evidence="2">The sequence shown here is derived from an EMBL/GenBank/DDBJ whole genome shotgun (WGS) entry which is preliminary data.</text>
</comment>
<gene>
    <name evidence="2" type="ORF">FJTKL_08690</name>
</gene>
<dbReference type="EMBL" id="JBAWTH010000034">
    <property type="protein sequence ID" value="KAL2284872.1"/>
    <property type="molecule type" value="Genomic_DNA"/>
</dbReference>
<reference evidence="2 3" key="1">
    <citation type="submission" date="2024-03" db="EMBL/GenBank/DDBJ databases">
        <title>A high-quality draft genome sequence of Diaporthe vaccinii, a causative agent of upright dieback and viscid rot disease in cranberry plants.</title>
        <authorList>
            <person name="Sarrasin M."/>
            <person name="Lang B.F."/>
            <person name="Burger G."/>
        </authorList>
    </citation>
    <scope>NUCLEOTIDE SEQUENCE [LARGE SCALE GENOMIC DNA]</scope>
    <source>
        <strain evidence="2 3">IS7</strain>
    </source>
</reference>
<keyword evidence="1" id="KW-0560">Oxidoreductase</keyword>
<proteinExistence type="predicted"/>